<gene>
    <name evidence="1" type="ORF">GDO81_019868</name>
</gene>
<organism evidence="1 2">
    <name type="scientific">Engystomops pustulosus</name>
    <name type="common">Tungara frog</name>
    <name type="synonym">Physalaemus pustulosus</name>
    <dbReference type="NCBI Taxonomy" id="76066"/>
    <lineage>
        <taxon>Eukaryota</taxon>
        <taxon>Metazoa</taxon>
        <taxon>Chordata</taxon>
        <taxon>Craniata</taxon>
        <taxon>Vertebrata</taxon>
        <taxon>Euteleostomi</taxon>
        <taxon>Amphibia</taxon>
        <taxon>Batrachia</taxon>
        <taxon>Anura</taxon>
        <taxon>Neobatrachia</taxon>
        <taxon>Hyloidea</taxon>
        <taxon>Leptodactylidae</taxon>
        <taxon>Leiuperinae</taxon>
        <taxon>Engystomops</taxon>
    </lineage>
</organism>
<proteinExistence type="predicted"/>
<dbReference type="EMBL" id="WNYA01011634">
    <property type="protein sequence ID" value="KAG8540092.1"/>
    <property type="molecule type" value="Genomic_DNA"/>
</dbReference>
<keyword evidence="2" id="KW-1185">Reference proteome</keyword>
<protein>
    <submittedName>
        <fullName evidence="1">Uncharacterized protein</fullName>
    </submittedName>
</protein>
<comment type="caution">
    <text evidence="1">The sequence shown here is derived from an EMBL/GenBank/DDBJ whole genome shotgun (WGS) entry which is preliminary data.</text>
</comment>
<accession>A0AAV6YYA4</accession>
<dbReference type="Proteomes" id="UP000824782">
    <property type="component" value="Unassembled WGS sequence"/>
</dbReference>
<evidence type="ECO:0000313" key="1">
    <source>
        <dbReference type="EMBL" id="KAG8540092.1"/>
    </source>
</evidence>
<reference evidence="1" key="1">
    <citation type="thesis" date="2020" institute="ProQuest LLC" country="789 East Eisenhower Parkway, Ann Arbor, MI, USA">
        <title>Comparative Genomics and Chromosome Evolution.</title>
        <authorList>
            <person name="Mudd A.B."/>
        </authorList>
    </citation>
    <scope>NUCLEOTIDE SEQUENCE</scope>
    <source>
        <strain evidence="1">237g6f4</strain>
        <tissue evidence="1">Blood</tissue>
    </source>
</reference>
<dbReference type="AlphaFoldDB" id="A0AAV6YYA4"/>
<sequence length="99" mass="11033">MVRPASRRRLSTCDRCVKCSSQVWLNTAISSRYATANPSDLLSSLFTKRWNVAGAFFMPKGMTLNSYSPKGVMKADFSCASTVMGICQYPLLKSMMVIY</sequence>
<evidence type="ECO:0000313" key="2">
    <source>
        <dbReference type="Proteomes" id="UP000824782"/>
    </source>
</evidence>
<name>A0AAV6YYA4_ENGPU</name>